<dbReference type="InterPro" id="IPR011990">
    <property type="entry name" value="TPR-like_helical_dom_sf"/>
</dbReference>
<organism evidence="2 3">
    <name type="scientific">Chitinophaga parva</name>
    <dbReference type="NCBI Taxonomy" id="2169414"/>
    <lineage>
        <taxon>Bacteria</taxon>
        <taxon>Pseudomonadati</taxon>
        <taxon>Bacteroidota</taxon>
        <taxon>Chitinophagia</taxon>
        <taxon>Chitinophagales</taxon>
        <taxon>Chitinophagaceae</taxon>
        <taxon>Chitinophaga</taxon>
    </lineage>
</organism>
<feature type="signal peptide" evidence="1">
    <location>
        <begin position="1"/>
        <end position="23"/>
    </location>
</feature>
<sequence>MRYLSLFLLAVVLGACHPQSSNTAQNHSGITLTENNYLDLDTAMMVFKGTTGTSPAADKKFLAAIDKYRNKKDPRGALSLFKASILLQPQAKAYYEMGNALLDLDKPGEALHAYAVAEAMNYKPLYRVFFNMGCAYAHLNKGDSAAEYVITAIEFGYPNVKNILKDPDLLRMNPTAQDYFEWRIRDVLTRGVDPEKMEWAQFTHDMPVLELPTTLDMKYGTTHELPTISFEYERYVAEMRTVEFSRETGEDFLAVGTVRNTDSVRTLVYASHEVFDSEDGSEISAIPFTYYIASYNQTGKLIDKMLIGGREKLSDPFKVATIKANGDFDITSFDLVYEKKVEDSGYANNKLKEQKELNKASYSLGQDGHFVPRNGALTMR</sequence>
<evidence type="ECO:0000313" key="2">
    <source>
        <dbReference type="EMBL" id="PUZ28329.1"/>
    </source>
</evidence>
<keyword evidence="1" id="KW-0732">Signal</keyword>
<gene>
    <name evidence="2" type="ORF">DCC81_02255</name>
</gene>
<reference evidence="2 3" key="1">
    <citation type="submission" date="2018-04" db="EMBL/GenBank/DDBJ databases">
        <title>Chitinophaga fuyangensis sp. nov., isolated from soil in a chemical factory.</title>
        <authorList>
            <person name="Chen K."/>
        </authorList>
    </citation>
    <scope>NUCLEOTIDE SEQUENCE [LARGE SCALE GENOMIC DNA]</scope>
    <source>
        <strain evidence="2 3">LY-1</strain>
    </source>
</reference>
<dbReference type="Proteomes" id="UP000244450">
    <property type="component" value="Unassembled WGS sequence"/>
</dbReference>
<protein>
    <submittedName>
        <fullName evidence="2">Uncharacterized protein</fullName>
    </submittedName>
</protein>
<keyword evidence="3" id="KW-1185">Reference proteome</keyword>
<dbReference type="PROSITE" id="PS51257">
    <property type="entry name" value="PROKAR_LIPOPROTEIN"/>
    <property type="match status" value="1"/>
</dbReference>
<dbReference type="SMART" id="SM00028">
    <property type="entry name" value="TPR"/>
    <property type="match status" value="2"/>
</dbReference>
<dbReference type="InterPro" id="IPR019734">
    <property type="entry name" value="TPR_rpt"/>
</dbReference>
<dbReference type="EMBL" id="QCYK01000001">
    <property type="protein sequence ID" value="PUZ28329.1"/>
    <property type="molecule type" value="Genomic_DNA"/>
</dbReference>
<dbReference type="RefSeq" id="WP_108684968.1">
    <property type="nucleotide sequence ID" value="NZ_QCYK01000001.1"/>
</dbReference>
<comment type="caution">
    <text evidence="2">The sequence shown here is derived from an EMBL/GenBank/DDBJ whole genome shotgun (WGS) entry which is preliminary data.</text>
</comment>
<name>A0A2T7BL16_9BACT</name>
<feature type="chain" id="PRO_5015407225" evidence="1">
    <location>
        <begin position="24"/>
        <end position="380"/>
    </location>
</feature>
<dbReference type="SUPFAM" id="SSF48452">
    <property type="entry name" value="TPR-like"/>
    <property type="match status" value="1"/>
</dbReference>
<dbReference type="Gene3D" id="1.25.40.10">
    <property type="entry name" value="Tetratricopeptide repeat domain"/>
    <property type="match status" value="1"/>
</dbReference>
<evidence type="ECO:0000256" key="1">
    <source>
        <dbReference type="SAM" id="SignalP"/>
    </source>
</evidence>
<proteinExistence type="predicted"/>
<dbReference type="AlphaFoldDB" id="A0A2T7BL16"/>
<accession>A0A2T7BL16</accession>
<evidence type="ECO:0000313" key="3">
    <source>
        <dbReference type="Proteomes" id="UP000244450"/>
    </source>
</evidence>
<dbReference type="OrthoDB" id="642461at2"/>